<gene>
    <name evidence="1" type="ORF">FA95DRAFT_1594385</name>
</gene>
<name>A0ACB8S080_9AGAM</name>
<proteinExistence type="predicted"/>
<dbReference type="Proteomes" id="UP000814033">
    <property type="component" value="Unassembled WGS sequence"/>
</dbReference>
<protein>
    <submittedName>
        <fullName evidence="1">Uncharacterized protein</fullName>
    </submittedName>
</protein>
<dbReference type="EMBL" id="MU275870">
    <property type="protein sequence ID" value="KAI0049694.1"/>
    <property type="molecule type" value="Genomic_DNA"/>
</dbReference>
<reference evidence="1" key="2">
    <citation type="journal article" date="2022" name="New Phytol.">
        <title>Evolutionary transition to the ectomycorrhizal habit in the genomes of a hyperdiverse lineage of mushroom-forming fungi.</title>
        <authorList>
            <person name="Looney B."/>
            <person name="Miyauchi S."/>
            <person name="Morin E."/>
            <person name="Drula E."/>
            <person name="Courty P.E."/>
            <person name="Kohler A."/>
            <person name="Kuo A."/>
            <person name="LaButti K."/>
            <person name="Pangilinan J."/>
            <person name="Lipzen A."/>
            <person name="Riley R."/>
            <person name="Andreopoulos W."/>
            <person name="He G."/>
            <person name="Johnson J."/>
            <person name="Nolan M."/>
            <person name="Tritt A."/>
            <person name="Barry K.W."/>
            <person name="Grigoriev I.V."/>
            <person name="Nagy L.G."/>
            <person name="Hibbett D."/>
            <person name="Henrissat B."/>
            <person name="Matheny P.B."/>
            <person name="Labbe J."/>
            <person name="Martin F.M."/>
        </authorList>
    </citation>
    <scope>NUCLEOTIDE SEQUENCE</scope>
    <source>
        <strain evidence="1">FP105234-sp</strain>
    </source>
</reference>
<evidence type="ECO:0000313" key="1">
    <source>
        <dbReference type="EMBL" id="KAI0049694.1"/>
    </source>
</evidence>
<sequence>MASPLPASFNPALPSSSSTHRHSYGTRIRQNTFIKPSARLRQASDPVVPRKIKPAVAPVPKPVADSTAPSPDMPAFPPPDILLHQEDAASKVFLAIGRSFLSVDNRAMTIKDLAEMTIKFGLLCQNVSAAGQAITTYIRNHMQRCQDQHDQPLLLRHVLSGTPSDDDLVPALHSRSGGAHCALPSGDNRTTNFRKGTMVWYLSRAAGAPCPFSRSSIRLCDYTENGKLGGTIMDPRERKRERDRKRRQEQQCGQKRKRLSRACADGSSELEEDDSTSESEQRPPKVKLTLRLKPSPPASSPSPSTQESSFADAEIIDLSKGDDSDADDSMSVDSDSSDDDSVASPPPSHFFTSSAPDNSYFRMPSPSSFASGDPRLRRSPSTSQSEASPPPDTDDSDDDEPFNTSISHLRRHSTEHAPVAPWEDDEDEIDWDNEDDDADDESGDSTSHAPGGSTAGLEDTVLVKQEDGDSIGGLLEAWEDHDTNLAVMEVVTRAAAEALDPQPSKVKREDPDSWDLGASGAPSIPDLEDDPLQIKEEDDDIVPPLITAFLPPFDTVDPEVVCGSPLTPLSAWSPDSEIGEPRWTSLRRPSELLWKDAEILGPDSILPQELEEGDWDSKRPKQEGELAPSSRAPSEAPSAMPDTPSADSDDPQEDVPSTPPPLMSSLPSWRPSSATGAPDLLGSPAVRPSSGPDTDDRSKLQGEVVVVHTCEPCTPAISATQLEGVSVYQMPAGPSRLLRRIDTDFVNMTSIINHMGLSAVTVSALPNACNVSQGSPTVCGTWAPLSEAQAFVRQHHSPDTSLDVFLSDLLFERFPTALQDFHRSNTRGRLLNKFGSQFQSTVDARRASRIQARRVVPVSETCLPWERGMFSYTDIEDHLLAVHPSLVLPETPVKRLEDLLVPETPLSPTEQEMFHTLCHISAWESPPQTAKAALPSAESAEGEWGTEDRDGDDERPDDSAVSRRRSQSRELPLRRSKRVAAVVARTRTRTNKRGSKGTLS</sequence>
<comment type="caution">
    <text evidence="1">The sequence shown here is derived from an EMBL/GenBank/DDBJ whole genome shotgun (WGS) entry which is preliminary data.</text>
</comment>
<organism evidence="1 2">
    <name type="scientific">Auriscalpium vulgare</name>
    <dbReference type="NCBI Taxonomy" id="40419"/>
    <lineage>
        <taxon>Eukaryota</taxon>
        <taxon>Fungi</taxon>
        <taxon>Dikarya</taxon>
        <taxon>Basidiomycota</taxon>
        <taxon>Agaricomycotina</taxon>
        <taxon>Agaricomycetes</taxon>
        <taxon>Russulales</taxon>
        <taxon>Auriscalpiaceae</taxon>
        <taxon>Auriscalpium</taxon>
    </lineage>
</organism>
<reference evidence="1" key="1">
    <citation type="submission" date="2021-02" db="EMBL/GenBank/DDBJ databases">
        <authorList>
            <consortium name="DOE Joint Genome Institute"/>
            <person name="Ahrendt S."/>
            <person name="Looney B.P."/>
            <person name="Miyauchi S."/>
            <person name="Morin E."/>
            <person name="Drula E."/>
            <person name="Courty P.E."/>
            <person name="Chicoki N."/>
            <person name="Fauchery L."/>
            <person name="Kohler A."/>
            <person name="Kuo A."/>
            <person name="Labutti K."/>
            <person name="Pangilinan J."/>
            <person name="Lipzen A."/>
            <person name="Riley R."/>
            <person name="Andreopoulos W."/>
            <person name="He G."/>
            <person name="Johnson J."/>
            <person name="Barry K.W."/>
            <person name="Grigoriev I.V."/>
            <person name="Nagy L."/>
            <person name="Hibbett D."/>
            <person name="Henrissat B."/>
            <person name="Matheny P.B."/>
            <person name="Labbe J."/>
            <person name="Martin F."/>
        </authorList>
    </citation>
    <scope>NUCLEOTIDE SEQUENCE</scope>
    <source>
        <strain evidence="1">FP105234-sp</strain>
    </source>
</reference>
<keyword evidence="2" id="KW-1185">Reference proteome</keyword>
<accession>A0ACB8S080</accession>
<evidence type="ECO:0000313" key="2">
    <source>
        <dbReference type="Proteomes" id="UP000814033"/>
    </source>
</evidence>